<reference evidence="2 3" key="1">
    <citation type="journal article" date="2008" name="Nature">
        <title>The Trichoplax genome and the nature of placozoans.</title>
        <authorList>
            <person name="Srivastava M."/>
            <person name="Begovic E."/>
            <person name="Chapman J."/>
            <person name="Putnam N.H."/>
            <person name="Hellsten U."/>
            <person name="Kawashima T."/>
            <person name="Kuo A."/>
            <person name="Mitros T."/>
            <person name="Salamov A."/>
            <person name="Carpenter M.L."/>
            <person name="Signorovitch A.Y."/>
            <person name="Moreno M.A."/>
            <person name="Kamm K."/>
            <person name="Grimwood J."/>
            <person name="Schmutz J."/>
            <person name="Shapiro H."/>
            <person name="Grigoriev I.V."/>
            <person name="Buss L.W."/>
            <person name="Schierwater B."/>
            <person name="Dellaporta S.L."/>
            <person name="Rokhsar D.S."/>
        </authorList>
    </citation>
    <scope>NUCLEOTIDE SEQUENCE [LARGE SCALE GENOMIC DNA]</scope>
    <source>
        <strain evidence="2 3">Grell-BS-1999</strain>
    </source>
</reference>
<dbReference type="CTD" id="6751836"/>
<evidence type="ECO:0000256" key="1">
    <source>
        <dbReference type="SAM" id="MobiDB-lite"/>
    </source>
</evidence>
<feature type="region of interest" description="Disordered" evidence="1">
    <location>
        <begin position="1"/>
        <end position="53"/>
    </location>
</feature>
<dbReference type="GeneID" id="6751836"/>
<keyword evidence="3" id="KW-1185">Reference proteome</keyword>
<feature type="compositionally biased region" description="Polar residues" evidence="1">
    <location>
        <begin position="16"/>
        <end position="50"/>
    </location>
</feature>
<name>B3RT42_TRIAD</name>
<dbReference type="RefSeq" id="XP_002110623.1">
    <property type="nucleotide sequence ID" value="XM_002110587.1"/>
</dbReference>
<dbReference type="AlphaFoldDB" id="B3RT42"/>
<proteinExistence type="predicted"/>
<dbReference type="KEGG" id="tad:TRIADDRAFT_54829"/>
<accession>B3RT42</accession>
<dbReference type="InParanoid" id="B3RT42"/>
<sequence>MGCSPSQATPDPASETIPNGQNMNHPPNSETDSANGNSSRIQSNGNSTNGEVKIRKYSRELGVTVCFGPMKVIQPQMKRLRSNGKAIFPTTLDRSGLKKKTNGAFLIDISQYGVD</sequence>
<dbReference type="EMBL" id="DS985243">
    <property type="protein sequence ID" value="EDV26627.1"/>
    <property type="molecule type" value="Genomic_DNA"/>
</dbReference>
<gene>
    <name evidence="2" type="ORF">TRIADDRAFT_54829</name>
</gene>
<dbReference type="Proteomes" id="UP000009022">
    <property type="component" value="Unassembled WGS sequence"/>
</dbReference>
<evidence type="ECO:0000313" key="3">
    <source>
        <dbReference type="Proteomes" id="UP000009022"/>
    </source>
</evidence>
<evidence type="ECO:0000313" key="2">
    <source>
        <dbReference type="EMBL" id="EDV26627.1"/>
    </source>
</evidence>
<organism evidence="2 3">
    <name type="scientific">Trichoplax adhaerens</name>
    <name type="common">Trichoplax reptans</name>
    <dbReference type="NCBI Taxonomy" id="10228"/>
    <lineage>
        <taxon>Eukaryota</taxon>
        <taxon>Metazoa</taxon>
        <taxon>Placozoa</taxon>
        <taxon>Uniplacotomia</taxon>
        <taxon>Trichoplacea</taxon>
        <taxon>Trichoplacidae</taxon>
        <taxon>Trichoplax</taxon>
    </lineage>
</organism>
<dbReference type="HOGENOM" id="CLU_2111985_0_0_1"/>
<protein>
    <submittedName>
        <fullName evidence="2">Uncharacterized protein</fullName>
    </submittedName>
</protein>